<gene>
    <name evidence="2" type="ORF">BDZ94DRAFT_1270308</name>
</gene>
<feature type="transmembrane region" description="Helical" evidence="1">
    <location>
        <begin position="20"/>
        <end position="43"/>
    </location>
</feature>
<keyword evidence="3" id="KW-1185">Reference proteome</keyword>
<evidence type="ECO:0000313" key="2">
    <source>
        <dbReference type="EMBL" id="KAF9458546.1"/>
    </source>
</evidence>
<dbReference type="EMBL" id="MU150337">
    <property type="protein sequence ID" value="KAF9458546.1"/>
    <property type="molecule type" value="Genomic_DNA"/>
</dbReference>
<reference evidence="2" key="1">
    <citation type="submission" date="2020-11" db="EMBL/GenBank/DDBJ databases">
        <authorList>
            <consortium name="DOE Joint Genome Institute"/>
            <person name="Ahrendt S."/>
            <person name="Riley R."/>
            <person name="Andreopoulos W."/>
            <person name="Labutti K."/>
            <person name="Pangilinan J."/>
            <person name="Ruiz-Duenas F.J."/>
            <person name="Barrasa J.M."/>
            <person name="Sanchez-Garcia M."/>
            <person name="Camarero S."/>
            <person name="Miyauchi S."/>
            <person name="Serrano A."/>
            <person name="Linde D."/>
            <person name="Babiker R."/>
            <person name="Drula E."/>
            <person name="Ayuso-Fernandez I."/>
            <person name="Pacheco R."/>
            <person name="Padilla G."/>
            <person name="Ferreira P."/>
            <person name="Barriuso J."/>
            <person name="Kellner H."/>
            <person name="Castanera R."/>
            <person name="Alfaro M."/>
            <person name="Ramirez L."/>
            <person name="Pisabarro A.G."/>
            <person name="Kuo A."/>
            <person name="Tritt A."/>
            <person name="Lipzen A."/>
            <person name="He G."/>
            <person name="Yan M."/>
            <person name="Ng V."/>
            <person name="Cullen D."/>
            <person name="Martin F."/>
            <person name="Rosso M.-N."/>
            <person name="Henrissat B."/>
            <person name="Hibbett D."/>
            <person name="Martinez A.T."/>
            <person name="Grigoriev I.V."/>
        </authorList>
    </citation>
    <scope>NUCLEOTIDE SEQUENCE</scope>
    <source>
        <strain evidence="2">CBS 247.69</strain>
    </source>
</reference>
<evidence type="ECO:0000256" key="1">
    <source>
        <dbReference type="SAM" id="Phobius"/>
    </source>
</evidence>
<comment type="caution">
    <text evidence="2">The sequence shown here is derived from an EMBL/GenBank/DDBJ whole genome shotgun (WGS) entry which is preliminary data.</text>
</comment>
<keyword evidence="1" id="KW-0812">Transmembrane</keyword>
<dbReference type="AlphaFoldDB" id="A0A9P5XZH3"/>
<dbReference type="Proteomes" id="UP000807353">
    <property type="component" value="Unassembled WGS sequence"/>
</dbReference>
<feature type="transmembrane region" description="Helical" evidence="1">
    <location>
        <begin position="85"/>
        <end position="110"/>
    </location>
</feature>
<dbReference type="OrthoDB" id="3253026at2759"/>
<accession>A0A9P5XZH3</accession>
<evidence type="ECO:0000313" key="3">
    <source>
        <dbReference type="Proteomes" id="UP000807353"/>
    </source>
</evidence>
<name>A0A9P5XZH3_9AGAR</name>
<sequence>MEVYDDNPLESDDPLVPTVILVAALTVVVLLGVFPHVFIFLLTRFRKGHSTRAERAWMMSWLVFNQFFAQVGLDFGEARSVIGISWYGVIMFYLATLIYATPAIGGFVIVGKMLLEFTPCGISE</sequence>
<proteinExistence type="predicted"/>
<keyword evidence="1" id="KW-0472">Membrane</keyword>
<protein>
    <submittedName>
        <fullName evidence="2">Uncharacterized protein</fullName>
    </submittedName>
</protein>
<keyword evidence="1" id="KW-1133">Transmembrane helix</keyword>
<organism evidence="2 3">
    <name type="scientific">Collybia nuda</name>
    <dbReference type="NCBI Taxonomy" id="64659"/>
    <lineage>
        <taxon>Eukaryota</taxon>
        <taxon>Fungi</taxon>
        <taxon>Dikarya</taxon>
        <taxon>Basidiomycota</taxon>
        <taxon>Agaricomycotina</taxon>
        <taxon>Agaricomycetes</taxon>
        <taxon>Agaricomycetidae</taxon>
        <taxon>Agaricales</taxon>
        <taxon>Tricholomatineae</taxon>
        <taxon>Clitocybaceae</taxon>
        <taxon>Collybia</taxon>
    </lineage>
</organism>